<sequence length="109" mass="13127">MDNQISEIFSQNKILLRNLKTLDFGEFSKKRTYKLFIGVDKNSLYTLVFMREAKSRFIKKEFDELEHITRLVEAKFDTNIKKLILLYRSQICSKVIKNANKDWKFYAFM</sequence>
<evidence type="ECO:0000313" key="1">
    <source>
        <dbReference type="EMBL" id="OCR91628.1"/>
    </source>
</evidence>
<name>A0AAX0HDC8_CAMFE</name>
<proteinExistence type="predicted"/>
<dbReference type="AlphaFoldDB" id="A0AAX0HDC8"/>
<reference evidence="1 2" key="1">
    <citation type="journal article" date="2016" name="Genome Biol. Evol.">
        <title>Comparative Genomics of Campylobacter fetus from Reptiles and Mammals Reveals Divergent Evolution in Host-Associated Lineages.</title>
        <authorList>
            <person name="Gilbert M.J."/>
            <person name="Miller W.G."/>
            <person name="Yee E."/>
            <person name="Zomer A.L."/>
            <person name="van der Graaf-van Bloois L."/>
            <person name="Fitzgerald C."/>
            <person name="Forbes K.J."/>
            <person name="Meric G."/>
            <person name="Sheppard S.K."/>
            <person name="Wagenaar J.A."/>
            <person name="Duim B."/>
        </authorList>
    </citation>
    <scope>NUCLEOTIDE SEQUENCE [LARGE SCALE GENOMIC DNA]</scope>
    <source>
        <strain evidence="1 2">12S02225-3</strain>
    </source>
</reference>
<protein>
    <submittedName>
        <fullName evidence="1">Uncharacterized protein</fullName>
    </submittedName>
</protein>
<dbReference type="RefSeq" id="WP_065839216.1">
    <property type="nucleotide sequence ID" value="NZ_JAAOXI010000007.1"/>
</dbReference>
<comment type="caution">
    <text evidence="1">The sequence shown here is derived from an EMBL/GenBank/DDBJ whole genome shotgun (WGS) entry which is preliminary data.</text>
</comment>
<gene>
    <name evidence="1" type="ORF">CFT12S02225_00805</name>
</gene>
<organism evidence="1 2">
    <name type="scientific">Campylobacter fetus subsp. testudinum</name>
    <dbReference type="NCBI Taxonomy" id="1507806"/>
    <lineage>
        <taxon>Bacteria</taxon>
        <taxon>Pseudomonadati</taxon>
        <taxon>Campylobacterota</taxon>
        <taxon>Epsilonproteobacteria</taxon>
        <taxon>Campylobacterales</taxon>
        <taxon>Campylobacteraceae</taxon>
        <taxon>Campylobacter</taxon>
    </lineage>
</organism>
<dbReference type="Proteomes" id="UP000093100">
    <property type="component" value="Unassembled WGS sequence"/>
</dbReference>
<accession>A0AAX0HDC8</accession>
<evidence type="ECO:0000313" key="2">
    <source>
        <dbReference type="Proteomes" id="UP000093100"/>
    </source>
</evidence>
<dbReference type="EMBL" id="LFLK01000001">
    <property type="protein sequence ID" value="OCR91628.1"/>
    <property type="molecule type" value="Genomic_DNA"/>
</dbReference>